<dbReference type="Pfam" id="PF13848">
    <property type="entry name" value="Thioredoxin_6"/>
    <property type="match status" value="1"/>
</dbReference>
<dbReference type="AlphaFoldDB" id="A0A8J8P2S8"/>
<feature type="signal peptide" evidence="11">
    <location>
        <begin position="1"/>
        <end position="28"/>
    </location>
</feature>
<protein>
    <recommendedName>
        <fullName evidence="4">protein disulfide-isomerase</fullName>
        <ecNumber evidence="4">5.3.4.1</ecNumber>
    </recommendedName>
</protein>
<evidence type="ECO:0000313" key="14">
    <source>
        <dbReference type="Proteomes" id="UP000785679"/>
    </source>
</evidence>
<dbReference type="EC" id="5.3.4.1" evidence="4"/>
<evidence type="ECO:0000313" key="13">
    <source>
        <dbReference type="EMBL" id="TNV86977.1"/>
    </source>
</evidence>
<evidence type="ECO:0000256" key="4">
    <source>
        <dbReference type="ARBA" id="ARBA00012723"/>
    </source>
</evidence>
<dbReference type="PROSITE" id="PS51352">
    <property type="entry name" value="THIOREDOXIN_2"/>
    <property type="match status" value="2"/>
</dbReference>
<dbReference type="PANTHER" id="PTHR18929">
    <property type="entry name" value="PROTEIN DISULFIDE ISOMERASE"/>
    <property type="match status" value="1"/>
</dbReference>
<evidence type="ECO:0000256" key="7">
    <source>
        <dbReference type="ARBA" id="ARBA00022824"/>
    </source>
</evidence>
<dbReference type="Gene3D" id="3.40.30.10">
    <property type="entry name" value="Glutaredoxin"/>
    <property type="match status" value="4"/>
</dbReference>
<comment type="caution">
    <text evidence="13">The sequence shown here is derived from an EMBL/GenBank/DDBJ whole genome shotgun (WGS) entry which is preliminary data.</text>
</comment>
<comment type="similarity">
    <text evidence="3">Belongs to the protein disulfide isomerase family.</text>
</comment>
<dbReference type="InterPro" id="IPR005792">
    <property type="entry name" value="Prot_disulphide_isomerase"/>
</dbReference>
<keyword evidence="9" id="KW-0413">Isomerase</keyword>
<gene>
    <name evidence="13" type="ORF">FGO68_gene3970</name>
</gene>
<dbReference type="GO" id="GO:0034976">
    <property type="term" value="P:response to endoplasmic reticulum stress"/>
    <property type="evidence" value="ECO:0007669"/>
    <property type="project" value="TreeGrafter"/>
</dbReference>
<evidence type="ECO:0000256" key="10">
    <source>
        <dbReference type="ARBA" id="ARBA00023284"/>
    </source>
</evidence>
<keyword evidence="10" id="KW-0676">Redox-active center</keyword>
<dbReference type="CDD" id="cd02961">
    <property type="entry name" value="PDI_a_family"/>
    <property type="match status" value="1"/>
</dbReference>
<dbReference type="Proteomes" id="UP000785679">
    <property type="component" value="Unassembled WGS sequence"/>
</dbReference>
<evidence type="ECO:0000256" key="2">
    <source>
        <dbReference type="ARBA" id="ARBA00004319"/>
    </source>
</evidence>
<accession>A0A8J8P2S8</accession>
<feature type="domain" description="Thioredoxin" evidence="12">
    <location>
        <begin position="333"/>
        <end position="474"/>
    </location>
</feature>
<evidence type="ECO:0000256" key="8">
    <source>
        <dbReference type="ARBA" id="ARBA00023157"/>
    </source>
</evidence>
<reference evidence="13" key="1">
    <citation type="submission" date="2019-06" db="EMBL/GenBank/DDBJ databases">
        <authorList>
            <person name="Zheng W."/>
        </authorList>
    </citation>
    <scope>NUCLEOTIDE SEQUENCE</scope>
    <source>
        <strain evidence="13">QDHG01</strain>
    </source>
</reference>
<evidence type="ECO:0000256" key="6">
    <source>
        <dbReference type="ARBA" id="ARBA00022737"/>
    </source>
</evidence>
<feature type="chain" id="PRO_5035245532" description="protein disulfide-isomerase" evidence="11">
    <location>
        <begin position="29"/>
        <end position="494"/>
    </location>
</feature>
<dbReference type="CDD" id="cd02982">
    <property type="entry name" value="PDI_b'_family"/>
    <property type="match status" value="1"/>
</dbReference>
<dbReference type="FunFam" id="3.40.30.10:FF:000023">
    <property type="entry name" value="Protein disulfide-isomerase"/>
    <property type="match status" value="1"/>
</dbReference>
<dbReference type="NCBIfam" id="TIGR01130">
    <property type="entry name" value="ER_PDI_fam"/>
    <property type="match status" value="1"/>
</dbReference>
<evidence type="ECO:0000256" key="11">
    <source>
        <dbReference type="SAM" id="SignalP"/>
    </source>
</evidence>
<dbReference type="EMBL" id="RRYP01000705">
    <property type="protein sequence ID" value="TNV86977.1"/>
    <property type="molecule type" value="Genomic_DNA"/>
</dbReference>
<dbReference type="PANTHER" id="PTHR18929:SF240">
    <property type="entry name" value="PROTEIN DISULFIDE-ISOMERASE"/>
    <property type="match status" value="1"/>
</dbReference>
<evidence type="ECO:0000256" key="5">
    <source>
        <dbReference type="ARBA" id="ARBA00022729"/>
    </source>
</evidence>
<keyword evidence="6" id="KW-0677">Repeat</keyword>
<evidence type="ECO:0000256" key="9">
    <source>
        <dbReference type="ARBA" id="ARBA00023235"/>
    </source>
</evidence>
<dbReference type="GO" id="GO:0005788">
    <property type="term" value="C:endoplasmic reticulum lumen"/>
    <property type="evidence" value="ECO:0007669"/>
    <property type="project" value="UniProtKB-SubCell"/>
</dbReference>
<keyword evidence="5 11" id="KW-0732">Signal</keyword>
<keyword evidence="14" id="KW-1185">Reference proteome</keyword>
<dbReference type="OrthoDB" id="72053at2759"/>
<dbReference type="InterPro" id="IPR036249">
    <property type="entry name" value="Thioredoxin-like_sf"/>
</dbReference>
<comment type="catalytic activity">
    <reaction evidence="1">
        <text>Catalyzes the rearrangement of -S-S- bonds in proteins.</text>
        <dbReference type="EC" id="5.3.4.1"/>
    </reaction>
</comment>
<name>A0A8J8P2S8_HALGN</name>
<evidence type="ECO:0000256" key="1">
    <source>
        <dbReference type="ARBA" id="ARBA00001182"/>
    </source>
</evidence>
<dbReference type="GO" id="GO:0003756">
    <property type="term" value="F:protein disulfide isomerase activity"/>
    <property type="evidence" value="ECO:0007669"/>
    <property type="project" value="UniProtKB-EC"/>
</dbReference>
<sequence length="494" mass="55422">MFFLKQITLASLLLLCLSAALNIADVESVEGVLVLTDANFDDVLQSTSHLLVEFYAPWCGNCQQLASEYAKAAQSLASFGSTIRLAKVDATVHDGLAERFQVQGLPALYWFKHGVRQDYSGGRTEESIIKWVVKHSGPSSLSVATCQEVQERASRDKLALAYVGDFDKKDFTVFMRISENPTVGEKYQFYHTADFEGCGGQFGTDSPSLVLFRNFDTSPVLYSSSIQNINALLIWLQDQSVPTLIEFSEDYIEPIFGQRKLTLFLFRSNTDKEFSQAFSEVAQELRGQLLFVTSGVTEGILAKLGDFMGLDEDQLPTFWILDAENDMRKYSMSANGATVESIKKFIEDFKQGKLSVQVKSQEIPEDDGRFLKTIVGKNFREKVLKTQNEVFIRFYAPYSGHCNVLAPIWESLAEEFRAVEGLVIAVMDGTANEPEGVDLKGFPSIKFYKNGIATEYEGGREFHQMRDFLKEHSIAYQKHLAKGGNTHSEHSEEL</sequence>
<keyword evidence="8" id="KW-1015">Disulfide bond</keyword>
<dbReference type="InterPro" id="IPR013766">
    <property type="entry name" value="Thioredoxin_domain"/>
</dbReference>
<organism evidence="13 14">
    <name type="scientific">Halteria grandinella</name>
    <dbReference type="NCBI Taxonomy" id="5974"/>
    <lineage>
        <taxon>Eukaryota</taxon>
        <taxon>Sar</taxon>
        <taxon>Alveolata</taxon>
        <taxon>Ciliophora</taxon>
        <taxon>Intramacronucleata</taxon>
        <taxon>Spirotrichea</taxon>
        <taxon>Stichotrichia</taxon>
        <taxon>Sporadotrichida</taxon>
        <taxon>Halteriidae</taxon>
        <taxon>Halteria</taxon>
    </lineage>
</organism>
<dbReference type="Pfam" id="PF00085">
    <property type="entry name" value="Thioredoxin"/>
    <property type="match status" value="2"/>
</dbReference>
<evidence type="ECO:0000256" key="3">
    <source>
        <dbReference type="ARBA" id="ARBA00006347"/>
    </source>
</evidence>
<proteinExistence type="inferred from homology"/>
<evidence type="ECO:0000259" key="12">
    <source>
        <dbReference type="PROSITE" id="PS51352"/>
    </source>
</evidence>
<dbReference type="GO" id="GO:0006457">
    <property type="term" value="P:protein folding"/>
    <property type="evidence" value="ECO:0007669"/>
    <property type="project" value="TreeGrafter"/>
</dbReference>
<dbReference type="SUPFAM" id="SSF52833">
    <property type="entry name" value="Thioredoxin-like"/>
    <property type="match status" value="4"/>
</dbReference>
<keyword evidence="7" id="KW-0256">Endoplasmic reticulum</keyword>
<comment type="subcellular location">
    <subcellularLocation>
        <location evidence="2">Endoplasmic reticulum lumen</location>
    </subcellularLocation>
</comment>
<feature type="domain" description="Thioredoxin" evidence="12">
    <location>
        <begin position="14"/>
        <end position="137"/>
    </location>
</feature>